<evidence type="ECO:0000313" key="2">
    <source>
        <dbReference type="EMBL" id="PVD38528.1"/>
    </source>
</evidence>
<dbReference type="InterPro" id="IPR026680">
    <property type="entry name" value="CCDC137"/>
</dbReference>
<evidence type="ECO:0000256" key="1">
    <source>
        <dbReference type="SAM" id="MobiDB-lite"/>
    </source>
</evidence>
<dbReference type="GO" id="GO:0005634">
    <property type="term" value="C:nucleus"/>
    <property type="evidence" value="ECO:0007669"/>
    <property type="project" value="TreeGrafter"/>
</dbReference>
<feature type="compositionally biased region" description="Basic and acidic residues" evidence="1">
    <location>
        <begin position="115"/>
        <end position="144"/>
    </location>
</feature>
<dbReference type="Proteomes" id="UP000245119">
    <property type="component" value="Linkage Group LG1"/>
</dbReference>
<evidence type="ECO:0000313" key="3">
    <source>
        <dbReference type="Proteomes" id="UP000245119"/>
    </source>
</evidence>
<protein>
    <submittedName>
        <fullName evidence="2">Uncharacterized protein</fullName>
    </submittedName>
</protein>
<dbReference type="AlphaFoldDB" id="A0A2T7PYQ1"/>
<organism evidence="2 3">
    <name type="scientific">Pomacea canaliculata</name>
    <name type="common">Golden apple snail</name>
    <dbReference type="NCBI Taxonomy" id="400727"/>
    <lineage>
        <taxon>Eukaryota</taxon>
        <taxon>Metazoa</taxon>
        <taxon>Spiralia</taxon>
        <taxon>Lophotrochozoa</taxon>
        <taxon>Mollusca</taxon>
        <taxon>Gastropoda</taxon>
        <taxon>Caenogastropoda</taxon>
        <taxon>Architaenioglossa</taxon>
        <taxon>Ampullarioidea</taxon>
        <taxon>Ampullariidae</taxon>
        <taxon>Pomacea</taxon>
    </lineage>
</organism>
<keyword evidence="3" id="KW-1185">Reference proteome</keyword>
<name>A0A2T7PYQ1_POMCA</name>
<comment type="caution">
    <text evidence="2">The sequence shown here is derived from an EMBL/GenBank/DDBJ whole genome shotgun (WGS) entry which is preliminary data.</text>
</comment>
<gene>
    <name evidence="2" type="ORF">C0Q70_01144</name>
</gene>
<dbReference type="PANTHER" id="PTHR21838">
    <property type="entry name" value="COILED-COIL DOMAIN-CONTAINING PROTEIN 137"/>
    <property type="match status" value="1"/>
</dbReference>
<dbReference type="OMA" id="HHGVRDP"/>
<dbReference type="PANTHER" id="PTHR21838:SF2">
    <property type="entry name" value="COILED-COIL DOMAIN-CONTAINING PROTEIN 137"/>
    <property type="match status" value="1"/>
</dbReference>
<feature type="region of interest" description="Disordered" evidence="1">
    <location>
        <begin position="115"/>
        <end position="173"/>
    </location>
</feature>
<sequence length="260" mass="30610">MGKISKPQKSKKHKKIKFVDPFYHGERKERMFAGRDNAPENLDQEVPRRFKELIRNTKQAAELKKKSRKQKREIIRNMKKAQDLNTCLEPMPQAPVFQKEKGETNKAFMNRVNMETKEVIKESQLEKKYRIDRTSSSHKEDEGKSKKKEKLKLRKQAKKEREKEKKQAKTEDFDKFQDKVEFGEVVHAPPIIKTLPRKANQSDKPWVKSLLLKDNLLENSASSHQLGKCNLRKNLSPGQQLKMDSLRQSVIDLYRQNKKT</sequence>
<feature type="compositionally biased region" description="Basic and acidic residues" evidence="1">
    <location>
        <begin position="159"/>
        <end position="173"/>
    </location>
</feature>
<dbReference type="OrthoDB" id="5876637at2759"/>
<dbReference type="EMBL" id="PZQS01000001">
    <property type="protein sequence ID" value="PVD38528.1"/>
    <property type="molecule type" value="Genomic_DNA"/>
</dbReference>
<feature type="compositionally biased region" description="Basic residues" evidence="1">
    <location>
        <begin position="145"/>
        <end position="158"/>
    </location>
</feature>
<accession>A0A2T7PYQ1</accession>
<reference evidence="2 3" key="1">
    <citation type="submission" date="2018-04" db="EMBL/GenBank/DDBJ databases">
        <title>The genome of golden apple snail Pomacea canaliculata provides insight into stress tolerance and invasive adaptation.</title>
        <authorList>
            <person name="Liu C."/>
            <person name="Liu B."/>
            <person name="Ren Y."/>
            <person name="Zhang Y."/>
            <person name="Wang H."/>
            <person name="Li S."/>
            <person name="Jiang F."/>
            <person name="Yin L."/>
            <person name="Zhang G."/>
            <person name="Qian W."/>
            <person name="Fan W."/>
        </authorList>
    </citation>
    <scope>NUCLEOTIDE SEQUENCE [LARGE SCALE GENOMIC DNA]</scope>
    <source>
        <strain evidence="2">SZHN2017</strain>
        <tissue evidence="2">Muscle</tissue>
    </source>
</reference>
<proteinExistence type="predicted"/>